<feature type="domain" description="Diphthamide synthase" evidence="1">
    <location>
        <begin position="5"/>
        <end position="216"/>
    </location>
</feature>
<dbReference type="Gene3D" id="3.90.1490.10">
    <property type="entry name" value="putative n-type atp pyrophosphatase, domain 2"/>
    <property type="match status" value="1"/>
</dbReference>
<dbReference type="Gene3D" id="3.40.50.620">
    <property type="entry name" value="HUPs"/>
    <property type="match status" value="1"/>
</dbReference>
<proteinExistence type="predicted"/>
<dbReference type="CDD" id="cd01994">
    <property type="entry name" value="AANH_PF0828-like"/>
    <property type="match status" value="1"/>
</dbReference>
<protein>
    <submittedName>
        <fullName evidence="2">Diphthine--ammonia ligase</fullName>
        <ecNumber evidence="2">6.3.1.14</ecNumber>
    </submittedName>
</protein>
<dbReference type="EC" id="6.3.1.14" evidence="2"/>
<dbReference type="RefSeq" id="WP_219778258.1">
    <property type="nucleotide sequence ID" value="NZ_JAHXPT010000002.1"/>
</dbReference>
<dbReference type="GO" id="GO:0017178">
    <property type="term" value="F:diphthine-ammonia ligase activity"/>
    <property type="evidence" value="ECO:0007669"/>
    <property type="project" value="UniProtKB-EC"/>
</dbReference>
<gene>
    <name evidence="2" type="ORF">KYD98_03815</name>
</gene>
<evidence type="ECO:0000313" key="2">
    <source>
        <dbReference type="EMBL" id="MBW6409208.1"/>
    </source>
</evidence>
<dbReference type="InterPro" id="IPR030662">
    <property type="entry name" value="DPH6/MJ0570"/>
</dbReference>
<dbReference type="NCBIfam" id="TIGR00290">
    <property type="entry name" value="MJ0570_dom"/>
    <property type="match status" value="1"/>
</dbReference>
<comment type="caution">
    <text evidence="2">The sequence shown here is derived from an EMBL/GenBank/DDBJ whole genome shotgun (WGS) entry which is preliminary data.</text>
</comment>
<keyword evidence="2" id="KW-0436">Ligase</keyword>
<sequence>MKNLKFVISYSGGKDSMLSLYRMIQKGYKPAALLVTFDKNNNSWFHGIPKELFQKTAEVLDIPLLEVNCPNGDDYSIEFSKALKNAKKLGIDLCVFGDIDIENHKSWCLERCNEAEIIGEFPLWQEDREKLTNEFLEIGFRTVIKKVNLNLLNKEFLGLILTKEIVNNIKEMGCDPSGENGEYHTFVFDGPIFKEKVDFEIIKKETSGDYGYLTIK</sequence>
<dbReference type="SUPFAM" id="SSF52402">
    <property type="entry name" value="Adenine nucleotide alpha hydrolases-like"/>
    <property type="match status" value="1"/>
</dbReference>
<dbReference type="InterPro" id="IPR002761">
    <property type="entry name" value="Diphthami_syn_dom"/>
</dbReference>
<reference evidence="2 3" key="1">
    <citation type="submission" date="2021-07" db="EMBL/GenBank/DDBJ databases">
        <title>Clostridium weizhouense sp. nov., an anaerobic bacterium isolated from activated sludge of Petroleum wastewater.</title>
        <authorList>
            <person name="Li Q."/>
        </authorList>
    </citation>
    <scope>NUCLEOTIDE SEQUENCE [LARGE SCALE GENOMIC DNA]</scope>
    <source>
        <strain evidence="2 3">YB-6</strain>
    </source>
</reference>
<dbReference type="Pfam" id="PF01902">
    <property type="entry name" value="Diphthami_syn_2"/>
    <property type="match status" value="1"/>
</dbReference>
<dbReference type="EMBL" id="JAHXPT010000002">
    <property type="protein sequence ID" value="MBW6409208.1"/>
    <property type="molecule type" value="Genomic_DNA"/>
</dbReference>
<name>A0ABS7AKL7_9CLOT</name>
<dbReference type="PANTHER" id="PTHR12196:SF2">
    <property type="entry name" value="DIPHTHINE--AMMONIA LIGASE"/>
    <property type="match status" value="1"/>
</dbReference>
<organism evidence="2 3">
    <name type="scientific">Clostridium weizhouense</name>
    <dbReference type="NCBI Taxonomy" id="2859781"/>
    <lineage>
        <taxon>Bacteria</taxon>
        <taxon>Bacillati</taxon>
        <taxon>Bacillota</taxon>
        <taxon>Clostridia</taxon>
        <taxon>Eubacteriales</taxon>
        <taxon>Clostridiaceae</taxon>
        <taxon>Clostridium</taxon>
    </lineage>
</organism>
<accession>A0ABS7AKL7</accession>
<dbReference type="PANTHER" id="PTHR12196">
    <property type="entry name" value="DOMAIN OF UNKNOWN FUNCTION 71 DUF71 -CONTAINING PROTEIN"/>
    <property type="match status" value="1"/>
</dbReference>
<keyword evidence="3" id="KW-1185">Reference proteome</keyword>
<evidence type="ECO:0000313" key="3">
    <source>
        <dbReference type="Proteomes" id="UP001519921"/>
    </source>
</evidence>
<dbReference type="Proteomes" id="UP001519921">
    <property type="component" value="Unassembled WGS sequence"/>
</dbReference>
<dbReference type="InterPro" id="IPR014729">
    <property type="entry name" value="Rossmann-like_a/b/a_fold"/>
</dbReference>
<evidence type="ECO:0000259" key="1">
    <source>
        <dbReference type="Pfam" id="PF01902"/>
    </source>
</evidence>